<protein>
    <submittedName>
        <fullName evidence="2">Uncharacterized protein</fullName>
    </submittedName>
</protein>
<feature type="compositionally biased region" description="Basic and acidic residues" evidence="1">
    <location>
        <begin position="37"/>
        <end position="47"/>
    </location>
</feature>
<dbReference type="Pfam" id="PF04450">
    <property type="entry name" value="BSP"/>
    <property type="match status" value="1"/>
</dbReference>
<proteinExistence type="predicted"/>
<evidence type="ECO:0000313" key="3">
    <source>
        <dbReference type="Proteomes" id="UP001318860"/>
    </source>
</evidence>
<sequence>MGRAGIWRTLLEKMHRKFPGERARIWKMVDGPPRNEAISESHTDPCKPLKASPPWNTHGHQHAENTPRARSFAPDIGGQYSQETLENATTFIWGLFQQNNESDRKNVERVSLFIDDMDGYIQVYPGDVKTEITGFYTTKMTHIWQWIGNGQPVPDGLIEGIADFVRLKSGYAPTSHWVSAGQGDRWDQGYDVTARFLDYCDQLKKRYICGGT</sequence>
<organism evidence="2 3">
    <name type="scientific">Rehmannia glutinosa</name>
    <name type="common">Chinese foxglove</name>
    <dbReference type="NCBI Taxonomy" id="99300"/>
    <lineage>
        <taxon>Eukaryota</taxon>
        <taxon>Viridiplantae</taxon>
        <taxon>Streptophyta</taxon>
        <taxon>Embryophyta</taxon>
        <taxon>Tracheophyta</taxon>
        <taxon>Spermatophyta</taxon>
        <taxon>Magnoliopsida</taxon>
        <taxon>eudicotyledons</taxon>
        <taxon>Gunneridae</taxon>
        <taxon>Pentapetalae</taxon>
        <taxon>asterids</taxon>
        <taxon>lamiids</taxon>
        <taxon>Lamiales</taxon>
        <taxon>Orobanchaceae</taxon>
        <taxon>Rehmannieae</taxon>
        <taxon>Rehmannia</taxon>
    </lineage>
</organism>
<keyword evidence="3" id="KW-1185">Reference proteome</keyword>
<comment type="caution">
    <text evidence="2">The sequence shown here is derived from an EMBL/GenBank/DDBJ whole genome shotgun (WGS) entry which is preliminary data.</text>
</comment>
<evidence type="ECO:0000313" key="2">
    <source>
        <dbReference type="EMBL" id="KAK6159308.1"/>
    </source>
</evidence>
<name>A0ABR0XJQ5_REHGL</name>
<dbReference type="Proteomes" id="UP001318860">
    <property type="component" value="Unassembled WGS sequence"/>
</dbReference>
<gene>
    <name evidence="2" type="ORF">DH2020_006622</name>
</gene>
<dbReference type="PANTHER" id="PTHR33321">
    <property type="match status" value="1"/>
</dbReference>
<dbReference type="PANTHER" id="PTHR33321:SF12">
    <property type="entry name" value="PLANT BASIC SECRETORY PROTEIN (BSP) FAMILY PROTEIN"/>
    <property type="match status" value="1"/>
</dbReference>
<reference evidence="2 3" key="1">
    <citation type="journal article" date="2021" name="Comput. Struct. Biotechnol. J.">
        <title>De novo genome assembly of the potent medicinal plant Rehmannia glutinosa using nanopore technology.</title>
        <authorList>
            <person name="Ma L."/>
            <person name="Dong C."/>
            <person name="Song C."/>
            <person name="Wang X."/>
            <person name="Zheng X."/>
            <person name="Niu Y."/>
            <person name="Chen S."/>
            <person name="Feng W."/>
        </authorList>
    </citation>
    <scope>NUCLEOTIDE SEQUENCE [LARGE SCALE GENOMIC DNA]</scope>
    <source>
        <strain evidence="2">DH-2019</strain>
    </source>
</reference>
<dbReference type="EMBL" id="JABTTQ020000004">
    <property type="protein sequence ID" value="KAK6159308.1"/>
    <property type="molecule type" value="Genomic_DNA"/>
</dbReference>
<evidence type="ECO:0000256" key="1">
    <source>
        <dbReference type="SAM" id="MobiDB-lite"/>
    </source>
</evidence>
<feature type="region of interest" description="Disordered" evidence="1">
    <location>
        <begin position="33"/>
        <end position="72"/>
    </location>
</feature>
<dbReference type="InterPro" id="IPR007541">
    <property type="entry name" value="Uncharacterised_BSP"/>
</dbReference>
<accession>A0ABR0XJQ5</accession>